<dbReference type="Gene3D" id="2.40.170.20">
    <property type="entry name" value="TonB-dependent receptor, beta-barrel domain"/>
    <property type="match status" value="1"/>
</dbReference>
<dbReference type="SUPFAM" id="SSF56935">
    <property type="entry name" value="Porins"/>
    <property type="match status" value="1"/>
</dbReference>
<evidence type="ECO:0000256" key="12">
    <source>
        <dbReference type="SAM" id="MobiDB-lite"/>
    </source>
</evidence>
<dbReference type="eggNOG" id="COG4771">
    <property type="taxonomic scope" value="Bacteria"/>
</dbReference>
<sequence>MKRYLLLGNSLWLLFGVPSGLSQTAIQPQLLPQLVSQVNIPNATVEPQADTELEITVIGTRTRRALKDSPSTVSVQDRQDLDRNFVRNLGDTIRYEPGVSVDNRPARAGNGSVNIRGIEGNRVLMLVDGIRLPDILGMTNTNRNLVDFDCIKRIEILRGSASSLYGSDALGGVVAYTTKDPEDYLQGRNISQQVKATYIGASRNLSQNIVLADKRGDISTSICYTRQDGRETSNLGNIAANPQTVTGNNLVGKVAYQLNPQNQLILTGELFDRRTLTTVNSSLGALPGAPGQTVNRTSQTADDNNTRGRVSLGYVYSNPTGSGVQKIRSNIYYQNANTTEESTELRTVSSAAGTSLRRRTPFNTFRQGIVGGDIQLETNLGGNDIRQKLVYGIEVNVTDTIRSRDNTEFNLTTATQTKNVGGEAFPNRTFPPTKTTRLGIYLQDEIELANGRLSIIPSVRYDYYNLNPNSNDADFRRVGVLSGRVDEVRELTASAISPKIGVVYKLSPETSITAQYARGFRSPPYDDAAISFTNFAQQYTAIPNANLKPETGDGFEIGLKTNGVSFKGSVVGFYNRYDNFIDTVQIGTASIGGQTLNQFQAQNIKGAEISGVEARGEYKFSPQPGGFSLLASAALIKGTNLETNQPLDSIDPFKAVLGLRYRSSDERWGTELVTTLVSAKDRNTTPTGFKTPGYTNFDLLSYYNFSPDTTLNLGLFNIFNTKYYQASDVRGVAANSSILDLYTQPGFSVAASLGIRF</sequence>
<dbReference type="Proteomes" id="UP000010366">
    <property type="component" value="Chromosome"/>
</dbReference>
<dbReference type="OrthoDB" id="492319at2"/>
<evidence type="ECO:0000259" key="14">
    <source>
        <dbReference type="Pfam" id="PF07715"/>
    </source>
</evidence>
<evidence type="ECO:0000313" key="16">
    <source>
        <dbReference type="Proteomes" id="UP000010366"/>
    </source>
</evidence>
<dbReference type="EMBL" id="CP003600">
    <property type="protein sequence ID" value="AFY93363.1"/>
    <property type="molecule type" value="Genomic_DNA"/>
</dbReference>
<evidence type="ECO:0000256" key="8">
    <source>
        <dbReference type="ARBA" id="ARBA00023170"/>
    </source>
</evidence>
<comment type="similarity">
    <text evidence="10 11">Belongs to the TonB-dependent receptor family.</text>
</comment>
<dbReference type="PROSITE" id="PS52016">
    <property type="entry name" value="TONB_DEPENDENT_REC_3"/>
    <property type="match status" value="1"/>
</dbReference>
<dbReference type="InterPro" id="IPR039426">
    <property type="entry name" value="TonB-dep_rcpt-like"/>
</dbReference>
<evidence type="ECO:0000256" key="4">
    <source>
        <dbReference type="ARBA" id="ARBA00022692"/>
    </source>
</evidence>
<dbReference type="HOGENOM" id="CLU_008287_19_0_3"/>
<evidence type="ECO:0000256" key="7">
    <source>
        <dbReference type="ARBA" id="ARBA00023136"/>
    </source>
</evidence>
<dbReference type="Gene3D" id="2.170.130.10">
    <property type="entry name" value="TonB-dependent receptor, plug domain"/>
    <property type="match status" value="1"/>
</dbReference>
<keyword evidence="8 15" id="KW-0675">Receptor</keyword>
<dbReference type="CDD" id="cd01347">
    <property type="entry name" value="ligand_gated_channel"/>
    <property type="match status" value="1"/>
</dbReference>
<dbReference type="RefSeq" id="WP_015159513.1">
    <property type="nucleotide sequence ID" value="NC_019697.1"/>
</dbReference>
<organism evidence="15 16">
    <name type="scientific">Chamaesiphon minutus (strain ATCC 27169 / PCC 6605)</name>
    <dbReference type="NCBI Taxonomy" id="1173020"/>
    <lineage>
        <taxon>Bacteria</taxon>
        <taxon>Bacillati</taxon>
        <taxon>Cyanobacteriota</taxon>
        <taxon>Cyanophyceae</taxon>
        <taxon>Gomontiellales</taxon>
        <taxon>Chamaesiphonaceae</taxon>
        <taxon>Chamaesiphon</taxon>
    </lineage>
</organism>
<keyword evidence="9 10" id="KW-0998">Cell outer membrane</keyword>
<dbReference type="GO" id="GO:0015344">
    <property type="term" value="F:siderophore uptake transmembrane transporter activity"/>
    <property type="evidence" value="ECO:0007669"/>
    <property type="project" value="TreeGrafter"/>
</dbReference>
<dbReference type="InterPro" id="IPR000531">
    <property type="entry name" value="Beta-barrel_TonB"/>
</dbReference>
<comment type="subcellular location">
    <subcellularLocation>
        <location evidence="1 10">Cell outer membrane</location>
        <topology evidence="1 10">Multi-pass membrane protein</topology>
    </subcellularLocation>
</comment>
<dbReference type="STRING" id="1173020.Cha6605_2285"/>
<dbReference type="GO" id="GO:0015232">
    <property type="term" value="F:heme transmembrane transporter activity"/>
    <property type="evidence" value="ECO:0007669"/>
    <property type="project" value="InterPro"/>
</dbReference>
<keyword evidence="6 11" id="KW-0798">TonB box</keyword>
<dbReference type="InterPro" id="IPR011276">
    <property type="entry name" value="TonB_haem/Hb_rcpt"/>
</dbReference>
<dbReference type="PATRIC" id="fig|1173020.3.peg.2599"/>
<keyword evidence="16" id="KW-1185">Reference proteome</keyword>
<evidence type="ECO:0000313" key="15">
    <source>
        <dbReference type="EMBL" id="AFY93363.1"/>
    </source>
</evidence>
<proteinExistence type="inferred from homology"/>
<evidence type="ECO:0000256" key="5">
    <source>
        <dbReference type="ARBA" id="ARBA00022729"/>
    </source>
</evidence>
<dbReference type="GO" id="GO:0009279">
    <property type="term" value="C:cell outer membrane"/>
    <property type="evidence" value="ECO:0007669"/>
    <property type="project" value="UniProtKB-SubCell"/>
</dbReference>
<dbReference type="NCBIfam" id="TIGR01786">
    <property type="entry name" value="TonB-hemlactrns"/>
    <property type="match status" value="1"/>
</dbReference>
<feature type="domain" description="TonB-dependent receptor plug" evidence="14">
    <location>
        <begin position="66"/>
        <end position="173"/>
    </location>
</feature>
<dbReference type="PANTHER" id="PTHR30069">
    <property type="entry name" value="TONB-DEPENDENT OUTER MEMBRANE RECEPTOR"/>
    <property type="match status" value="1"/>
</dbReference>
<dbReference type="InterPro" id="IPR037066">
    <property type="entry name" value="Plug_dom_sf"/>
</dbReference>
<name>K9UFE4_CHAP6</name>
<dbReference type="PANTHER" id="PTHR30069:SF29">
    <property type="entry name" value="HEMOGLOBIN AND HEMOGLOBIN-HAPTOGLOBIN-BINDING PROTEIN 1-RELATED"/>
    <property type="match status" value="1"/>
</dbReference>
<reference evidence="15 16" key="1">
    <citation type="submission" date="2012-05" db="EMBL/GenBank/DDBJ databases">
        <title>Finished chromosome of genome of Chamaesiphon sp. PCC 6605.</title>
        <authorList>
            <consortium name="US DOE Joint Genome Institute"/>
            <person name="Gugger M."/>
            <person name="Coursin T."/>
            <person name="Rippka R."/>
            <person name="Tandeau De Marsac N."/>
            <person name="Huntemann M."/>
            <person name="Wei C.-L."/>
            <person name="Han J."/>
            <person name="Detter J.C."/>
            <person name="Han C."/>
            <person name="Tapia R."/>
            <person name="Chen A."/>
            <person name="Kyrpides N."/>
            <person name="Mavromatis K."/>
            <person name="Markowitz V."/>
            <person name="Szeto E."/>
            <person name="Ivanova N."/>
            <person name="Pagani I."/>
            <person name="Pati A."/>
            <person name="Goodwin L."/>
            <person name="Nordberg H.P."/>
            <person name="Cantor M.N."/>
            <person name="Hua S.X."/>
            <person name="Woyke T."/>
            <person name="Kerfeld C.A."/>
        </authorList>
    </citation>
    <scope>NUCLEOTIDE SEQUENCE [LARGE SCALE GENOMIC DNA]</scope>
    <source>
        <strain evidence="16">ATCC 27169 / PCC 6605</strain>
    </source>
</reference>
<dbReference type="InterPro" id="IPR036942">
    <property type="entry name" value="Beta-barrel_TonB_sf"/>
</dbReference>
<keyword evidence="7 10" id="KW-0472">Membrane</keyword>
<feature type="region of interest" description="Disordered" evidence="12">
    <location>
        <begin position="287"/>
        <end position="307"/>
    </location>
</feature>
<feature type="domain" description="TonB-dependent receptor-like beta-barrel" evidence="13">
    <location>
        <begin position="275"/>
        <end position="718"/>
    </location>
</feature>
<evidence type="ECO:0000256" key="6">
    <source>
        <dbReference type="ARBA" id="ARBA00023077"/>
    </source>
</evidence>
<evidence type="ECO:0000256" key="2">
    <source>
        <dbReference type="ARBA" id="ARBA00022448"/>
    </source>
</evidence>
<evidence type="ECO:0000259" key="13">
    <source>
        <dbReference type="Pfam" id="PF00593"/>
    </source>
</evidence>
<protein>
    <submittedName>
        <fullName evidence="15">TonB-dependent heme/hemoglobin receptor family protein/TonB-dependent hemoglobin/transferrin/lactoferrin receptor family protein</fullName>
    </submittedName>
</protein>
<evidence type="ECO:0000256" key="11">
    <source>
        <dbReference type="RuleBase" id="RU003357"/>
    </source>
</evidence>
<dbReference type="GO" id="GO:0044718">
    <property type="term" value="P:siderophore transmembrane transport"/>
    <property type="evidence" value="ECO:0007669"/>
    <property type="project" value="TreeGrafter"/>
</dbReference>
<evidence type="ECO:0000256" key="3">
    <source>
        <dbReference type="ARBA" id="ARBA00022452"/>
    </source>
</evidence>
<evidence type="ECO:0000256" key="9">
    <source>
        <dbReference type="ARBA" id="ARBA00023237"/>
    </source>
</evidence>
<dbReference type="Pfam" id="PF00593">
    <property type="entry name" value="TonB_dep_Rec_b-barrel"/>
    <property type="match status" value="1"/>
</dbReference>
<keyword evidence="2 10" id="KW-0813">Transport</keyword>
<dbReference type="AlphaFoldDB" id="K9UFE4"/>
<dbReference type="KEGG" id="cmp:Cha6605_2285"/>
<keyword evidence="3 10" id="KW-1134">Transmembrane beta strand</keyword>
<evidence type="ECO:0000256" key="10">
    <source>
        <dbReference type="PROSITE-ProRule" id="PRU01360"/>
    </source>
</evidence>
<keyword evidence="5" id="KW-0732">Signal</keyword>
<accession>K9UFE4</accession>
<dbReference type="NCBIfam" id="TIGR01785">
    <property type="entry name" value="TonB-hemin"/>
    <property type="match status" value="1"/>
</dbReference>
<evidence type="ECO:0000256" key="1">
    <source>
        <dbReference type="ARBA" id="ARBA00004571"/>
    </source>
</evidence>
<dbReference type="InterPro" id="IPR010949">
    <property type="entry name" value="TonB_Hb/transfer/lactofer_rcpt"/>
</dbReference>
<dbReference type="Pfam" id="PF07715">
    <property type="entry name" value="Plug"/>
    <property type="match status" value="1"/>
</dbReference>
<feature type="compositionally biased region" description="Polar residues" evidence="12">
    <location>
        <begin position="292"/>
        <end position="303"/>
    </location>
</feature>
<gene>
    <name evidence="15" type="ORF">Cha6605_2285</name>
</gene>
<keyword evidence="4 10" id="KW-0812">Transmembrane</keyword>
<dbReference type="InterPro" id="IPR012910">
    <property type="entry name" value="Plug_dom"/>
</dbReference>